<evidence type="ECO:0000313" key="3">
    <source>
        <dbReference type="Proteomes" id="UP000294847"/>
    </source>
</evidence>
<name>A0A4P7N7L1_PYROR</name>
<feature type="region of interest" description="Disordered" evidence="1">
    <location>
        <begin position="1"/>
        <end position="32"/>
    </location>
</feature>
<reference evidence="2 3" key="1">
    <citation type="journal article" date="2019" name="Mol. Biol. Evol.">
        <title>Blast fungal genomes show frequent chromosomal changes, gene gains and losses, and effector gene turnover.</title>
        <authorList>
            <person name="Gomez Luciano L.B."/>
            <person name="Jason Tsai I."/>
            <person name="Chuma I."/>
            <person name="Tosa Y."/>
            <person name="Chen Y.H."/>
            <person name="Li J.Y."/>
            <person name="Li M.Y."/>
            <person name="Jade Lu M.Y."/>
            <person name="Nakayashiki H."/>
            <person name="Li W.H."/>
        </authorList>
    </citation>
    <scope>NUCLEOTIDE SEQUENCE [LARGE SCALE GENOMIC DNA]</scope>
    <source>
        <strain evidence="2">MZ5-1-6</strain>
    </source>
</reference>
<sequence length="89" mass="9832">MIGKLGGQNAHNTPPCLSQAAKPADRPSSRSAQLRGSLILHNRGVASHMYTCHSVRCYLELAYLISLLKRTLKRQAVFRAYRQGLGAVR</sequence>
<dbReference type="AlphaFoldDB" id="A0A4P7N7L1"/>
<evidence type="ECO:0000313" key="2">
    <source>
        <dbReference type="EMBL" id="QBZ56054.1"/>
    </source>
</evidence>
<gene>
    <name evidence="2" type="ORF">PoMZ_00960</name>
</gene>
<organism evidence="2 3">
    <name type="scientific">Pyricularia oryzae</name>
    <name type="common">Rice blast fungus</name>
    <name type="synonym">Magnaporthe oryzae</name>
    <dbReference type="NCBI Taxonomy" id="318829"/>
    <lineage>
        <taxon>Eukaryota</taxon>
        <taxon>Fungi</taxon>
        <taxon>Dikarya</taxon>
        <taxon>Ascomycota</taxon>
        <taxon>Pezizomycotina</taxon>
        <taxon>Sordariomycetes</taxon>
        <taxon>Sordariomycetidae</taxon>
        <taxon>Magnaporthales</taxon>
        <taxon>Pyriculariaceae</taxon>
        <taxon>Pyricularia</taxon>
    </lineage>
</organism>
<protein>
    <submittedName>
        <fullName evidence="2">Uncharacterized protein</fullName>
    </submittedName>
</protein>
<dbReference type="Proteomes" id="UP000294847">
    <property type="component" value="Chromosome 2"/>
</dbReference>
<evidence type="ECO:0000256" key="1">
    <source>
        <dbReference type="SAM" id="MobiDB-lite"/>
    </source>
</evidence>
<dbReference type="EMBL" id="CP034205">
    <property type="protein sequence ID" value="QBZ56054.1"/>
    <property type="molecule type" value="Genomic_DNA"/>
</dbReference>
<proteinExistence type="predicted"/>
<accession>A0A4P7N7L1</accession>